<sequence length="136" mass="15326">MLIRKFYAYLLTSTILIPIMTLILLTTSDIPLSILIPIVGLYVLGGLFSFGVPTSVLSDVLTEKASPDKRSKLALILHTLFGMSFIFVLGLLADANSLFNDFAVFWSSMYLFFFSATLAAILFWTFDEWVRKKRGR</sequence>
<comment type="caution">
    <text evidence="2">The sequence shown here is derived from an EMBL/GenBank/DDBJ whole genome shotgun (WGS) entry which is preliminary data.</text>
</comment>
<evidence type="ECO:0000313" key="3">
    <source>
        <dbReference type="Proteomes" id="UP001500740"/>
    </source>
</evidence>
<feature type="transmembrane region" description="Helical" evidence="1">
    <location>
        <begin position="32"/>
        <end position="52"/>
    </location>
</feature>
<feature type="transmembrane region" description="Helical" evidence="1">
    <location>
        <begin position="105"/>
        <end position="126"/>
    </location>
</feature>
<keyword evidence="3" id="KW-1185">Reference proteome</keyword>
<gene>
    <name evidence="2" type="ORF">GCM10008935_03080</name>
</gene>
<proteinExistence type="predicted"/>
<name>A0ABN0ZLG2_9BACI</name>
<accession>A0ABN0ZLG2</accession>
<evidence type="ECO:0000256" key="1">
    <source>
        <dbReference type="SAM" id="Phobius"/>
    </source>
</evidence>
<dbReference type="RefSeq" id="WP_343781318.1">
    <property type="nucleotide sequence ID" value="NZ_BAAACZ010000003.1"/>
</dbReference>
<evidence type="ECO:0000313" key="2">
    <source>
        <dbReference type="EMBL" id="GAA0451886.1"/>
    </source>
</evidence>
<evidence type="ECO:0008006" key="4">
    <source>
        <dbReference type="Google" id="ProtNLM"/>
    </source>
</evidence>
<protein>
    <recommendedName>
        <fullName evidence="4">MFS transporter</fullName>
    </recommendedName>
</protein>
<keyword evidence="1" id="KW-0812">Transmembrane</keyword>
<keyword evidence="1" id="KW-0472">Membrane</keyword>
<feature type="transmembrane region" description="Helical" evidence="1">
    <location>
        <begin position="7"/>
        <end position="26"/>
    </location>
</feature>
<reference evidence="2 3" key="1">
    <citation type="journal article" date="2019" name="Int. J. Syst. Evol. Microbiol.">
        <title>The Global Catalogue of Microorganisms (GCM) 10K type strain sequencing project: providing services to taxonomists for standard genome sequencing and annotation.</title>
        <authorList>
            <consortium name="The Broad Institute Genomics Platform"/>
            <consortium name="The Broad Institute Genome Sequencing Center for Infectious Disease"/>
            <person name="Wu L."/>
            <person name="Ma J."/>
        </authorList>
    </citation>
    <scope>NUCLEOTIDE SEQUENCE [LARGE SCALE GENOMIC DNA]</scope>
    <source>
        <strain evidence="2 3">JCM 14193</strain>
    </source>
</reference>
<keyword evidence="1" id="KW-1133">Transmembrane helix</keyword>
<dbReference type="Proteomes" id="UP001500740">
    <property type="component" value="Unassembled WGS sequence"/>
</dbReference>
<organism evidence="2 3">
    <name type="scientific">Alkalibacillus silvisoli</name>
    <dbReference type="NCBI Taxonomy" id="392823"/>
    <lineage>
        <taxon>Bacteria</taxon>
        <taxon>Bacillati</taxon>
        <taxon>Bacillota</taxon>
        <taxon>Bacilli</taxon>
        <taxon>Bacillales</taxon>
        <taxon>Bacillaceae</taxon>
        <taxon>Alkalibacillus</taxon>
    </lineage>
</organism>
<dbReference type="EMBL" id="BAAACZ010000003">
    <property type="protein sequence ID" value="GAA0451886.1"/>
    <property type="molecule type" value="Genomic_DNA"/>
</dbReference>
<feature type="transmembrane region" description="Helical" evidence="1">
    <location>
        <begin position="73"/>
        <end position="93"/>
    </location>
</feature>